<dbReference type="SMART" id="SM00382">
    <property type="entry name" value="AAA"/>
    <property type="match status" value="1"/>
</dbReference>
<dbReference type="PROSITE" id="PS50893">
    <property type="entry name" value="ABC_TRANSPORTER_2"/>
    <property type="match status" value="1"/>
</dbReference>
<dbReference type="SUPFAM" id="SSF52540">
    <property type="entry name" value="P-loop containing nucleoside triphosphate hydrolases"/>
    <property type="match status" value="1"/>
</dbReference>
<dbReference type="PROSITE" id="PS50929">
    <property type="entry name" value="ABC_TM1F"/>
    <property type="match status" value="1"/>
</dbReference>
<dbReference type="EMBL" id="BAABHB010000003">
    <property type="protein sequence ID" value="GAA4402984.1"/>
    <property type="molecule type" value="Genomic_DNA"/>
</dbReference>
<dbReference type="Pfam" id="PF00005">
    <property type="entry name" value="ABC_tran"/>
    <property type="match status" value="1"/>
</dbReference>
<feature type="transmembrane region" description="Helical" evidence="7">
    <location>
        <begin position="74"/>
        <end position="97"/>
    </location>
</feature>
<keyword evidence="2 7" id="KW-0812">Transmembrane</keyword>
<gene>
    <name evidence="10" type="ORF">GCM10023187_18630</name>
</gene>
<feature type="transmembrane region" description="Helical" evidence="7">
    <location>
        <begin position="179"/>
        <end position="197"/>
    </location>
</feature>
<dbReference type="InterPro" id="IPR039421">
    <property type="entry name" value="Type_1_exporter"/>
</dbReference>
<feature type="transmembrane region" description="Helical" evidence="7">
    <location>
        <begin position="296"/>
        <end position="323"/>
    </location>
</feature>
<dbReference type="InterPro" id="IPR003593">
    <property type="entry name" value="AAA+_ATPase"/>
</dbReference>
<evidence type="ECO:0000256" key="1">
    <source>
        <dbReference type="ARBA" id="ARBA00004651"/>
    </source>
</evidence>
<comment type="caution">
    <text evidence="10">The sequence shown here is derived from an EMBL/GenBank/DDBJ whole genome shotgun (WGS) entry which is preliminary data.</text>
</comment>
<dbReference type="Gene3D" id="1.20.1560.10">
    <property type="entry name" value="ABC transporter type 1, transmembrane domain"/>
    <property type="match status" value="1"/>
</dbReference>
<dbReference type="PROSITE" id="PS00211">
    <property type="entry name" value="ABC_TRANSPORTER_1"/>
    <property type="match status" value="1"/>
</dbReference>
<dbReference type="PANTHER" id="PTHR43394:SF1">
    <property type="entry name" value="ATP-BINDING CASSETTE SUB-FAMILY B MEMBER 10, MITOCHONDRIAL"/>
    <property type="match status" value="1"/>
</dbReference>
<organism evidence="10 11">
    <name type="scientific">Nibrella viscosa</name>
    <dbReference type="NCBI Taxonomy" id="1084524"/>
    <lineage>
        <taxon>Bacteria</taxon>
        <taxon>Pseudomonadati</taxon>
        <taxon>Bacteroidota</taxon>
        <taxon>Cytophagia</taxon>
        <taxon>Cytophagales</taxon>
        <taxon>Spirosomataceae</taxon>
        <taxon>Nibrella</taxon>
    </lineage>
</organism>
<evidence type="ECO:0000256" key="6">
    <source>
        <dbReference type="ARBA" id="ARBA00023136"/>
    </source>
</evidence>
<dbReference type="Pfam" id="PF00664">
    <property type="entry name" value="ABC_membrane"/>
    <property type="match status" value="1"/>
</dbReference>
<accession>A0ABP8KAZ9</accession>
<evidence type="ECO:0000256" key="2">
    <source>
        <dbReference type="ARBA" id="ARBA00022692"/>
    </source>
</evidence>
<keyword evidence="11" id="KW-1185">Reference proteome</keyword>
<feature type="domain" description="ABC transmembrane type-1" evidence="9">
    <location>
        <begin position="23"/>
        <end position="319"/>
    </location>
</feature>
<sequence>MKKPSLLLRLLRYVVSYKLKLSGLILIALVGVGFEVLKPLPVKIIIDSVLSSKPLPPLLIGLAGQSIWWADKGALLVGCLAVMAVSAAGSALFAFWVTSFMAGFCQRLVTDLSIELYHKLQQLSVTFYFKNKIGDLLQRLSSDVFVVYYLVAQIIVPATSSLLSLGAMFYIMACINLELALVALSVVPLLVIALVVFTKPMETTTDKQYQSFGNLSAFVQQSLASMRVIQAFARESLMQKKMETHVMEYNRAFLKATQVSAGYNQLSALITGLVAVIVVGFGAHQGMNGVISAGDLFVFLGYITALYGPVNSLSIAIGTSVVISSRSKRLFDILDSEEFVNDKPSSTAPARLSGNISFENVDFGYGLRTSGKLTLRNINLHVPAGKTVAIVGPTGAGKSSLISLLSRFYDPWSGRITIDGHDLRTIPLGFLRENVALVLQDPFLFPMTISENIAFGKPDATPDEIRKAAQAAQAHDFIKKLPLGYDTPITETGTSLSGGEKQRISLARAFLKQAPILILDEPTSALDALTEAQVFAALNKVASEKTVFIITHRLSAIKHADLIITLQDGAVVESGTHQNLLAMGNTYAEMYNHQQIA</sequence>
<dbReference type="InterPro" id="IPR036640">
    <property type="entry name" value="ABC1_TM_sf"/>
</dbReference>
<reference evidence="11" key="1">
    <citation type="journal article" date="2019" name="Int. J. Syst. Evol. Microbiol.">
        <title>The Global Catalogue of Microorganisms (GCM) 10K type strain sequencing project: providing services to taxonomists for standard genome sequencing and annotation.</title>
        <authorList>
            <consortium name="The Broad Institute Genomics Platform"/>
            <consortium name="The Broad Institute Genome Sequencing Center for Infectious Disease"/>
            <person name="Wu L."/>
            <person name="Ma J."/>
        </authorList>
    </citation>
    <scope>NUCLEOTIDE SEQUENCE [LARGE SCALE GENOMIC DNA]</scope>
    <source>
        <strain evidence="11">JCM 17925</strain>
    </source>
</reference>
<dbReference type="InterPro" id="IPR017871">
    <property type="entry name" value="ABC_transporter-like_CS"/>
</dbReference>
<evidence type="ECO:0000313" key="10">
    <source>
        <dbReference type="EMBL" id="GAA4402984.1"/>
    </source>
</evidence>
<dbReference type="Proteomes" id="UP001500936">
    <property type="component" value="Unassembled WGS sequence"/>
</dbReference>
<dbReference type="GO" id="GO:0005524">
    <property type="term" value="F:ATP binding"/>
    <property type="evidence" value="ECO:0007669"/>
    <property type="project" value="UniProtKB-KW"/>
</dbReference>
<name>A0ABP8KAZ9_9BACT</name>
<comment type="subcellular location">
    <subcellularLocation>
        <location evidence="1">Cell membrane</location>
        <topology evidence="1">Multi-pass membrane protein</topology>
    </subcellularLocation>
</comment>
<dbReference type="PANTHER" id="PTHR43394">
    <property type="entry name" value="ATP-DEPENDENT PERMEASE MDL1, MITOCHONDRIAL"/>
    <property type="match status" value="1"/>
</dbReference>
<feature type="transmembrane region" description="Helical" evidence="7">
    <location>
        <begin position="266"/>
        <end position="284"/>
    </location>
</feature>
<evidence type="ECO:0000256" key="7">
    <source>
        <dbReference type="SAM" id="Phobius"/>
    </source>
</evidence>
<protein>
    <submittedName>
        <fullName evidence="10">ABC transporter ATP-binding protein</fullName>
    </submittedName>
</protein>
<evidence type="ECO:0000256" key="5">
    <source>
        <dbReference type="ARBA" id="ARBA00022989"/>
    </source>
</evidence>
<keyword evidence="5 7" id="KW-1133">Transmembrane helix</keyword>
<evidence type="ECO:0000313" key="11">
    <source>
        <dbReference type="Proteomes" id="UP001500936"/>
    </source>
</evidence>
<evidence type="ECO:0000259" key="9">
    <source>
        <dbReference type="PROSITE" id="PS50929"/>
    </source>
</evidence>
<dbReference type="RefSeq" id="WP_345266288.1">
    <property type="nucleotide sequence ID" value="NZ_BAABHB010000003.1"/>
</dbReference>
<keyword evidence="4 10" id="KW-0067">ATP-binding</keyword>
<dbReference type="InterPro" id="IPR011527">
    <property type="entry name" value="ABC1_TM_dom"/>
</dbReference>
<dbReference type="Gene3D" id="3.40.50.300">
    <property type="entry name" value="P-loop containing nucleotide triphosphate hydrolases"/>
    <property type="match status" value="1"/>
</dbReference>
<feature type="domain" description="ABC transporter" evidence="8">
    <location>
        <begin position="356"/>
        <end position="593"/>
    </location>
</feature>
<feature type="transmembrane region" description="Helical" evidence="7">
    <location>
        <begin position="146"/>
        <end position="173"/>
    </location>
</feature>
<keyword evidence="6 7" id="KW-0472">Membrane</keyword>
<evidence type="ECO:0000259" key="8">
    <source>
        <dbReference type="PROSITE" id="PS50893"/>
    </source>
</evidence>
<keyword evidence="3" id="KW-0547">Nucleotide-binding</keyword>
<proteinExistence type="predicted"/>
<evidence type="ECO:0000256" key="3">
    <source>
        <dbReference type="ARBA" id="ARBA00022741"/>
    </source>
</evidence>
<dbReference type="InterPro" id="IPR027417">
    <property type="entry name" value="P-loop_NTPase"/>
</dbReference>
<feature type="transmembrane region" description="Helical" evidence="7">
    <location>
        <begin position="21"/>
        <end position="40"/>
    </location>
</feature>
<evidence type="ECO:0000256" key="4">
    <source>
        <dbReference type="ARBA" id="ARBA00022840"/>
    </source>
</evidence>
<dbReference type="InterPro" id="IPR003439">
    <property type="entry name" value="ABC_transporter-like_ATP-bd"/>
</dbReference>
<dbReference type="SUPFAM" id="SSF90123">
    <property type="entry name" value="ABC transporter transmembrane region"/>
    <property type="match status" value="1"/>
</dbReference>